<evidence type="ECO:0008006" key="4">
    <source>
        <dbReference type="Google" id="ProtNLM"/>
    </source>
</evidence>
<evidence type="ECO:0000313" key="2">
    <source>
        <dbReference type="EMBL" id="KAL3383510.1"/>
    </source>
</evidence>
<proteinExistence type="predicted"/>
<dbReference type="EMBL" id="JBJJXI010000193">
    <property type="protein sequence ID" value="KAL3383510.1"/>
    <property type="molecule type" value="Genomic_DNA"/>
</dbReference>
<protein>
    <recommendedName>
        <fullName evidence="4">Secreted protein</fullName>
    </recommendedName>
</protein>
<keyword evidence="3" id="KW-1185">Reference proteome</keyword>
<dbReference type="Proteomes" id="UP001627154">
    <property type="component" value="Unassembled WGS sequence"/>
</dbReference>
<name>A0ABD2VRU8_9HYME</name>
<sequence length="94" mass="10788">MPELVSCLTLRNFIFMPLGPTRAAWLNATIFRENFANASRKALLQSRNSPSVMREREREREGEEEEGGGEKLLLLLQLHCLQNTARSHMHTHSI</sequence>
<evidence type="ECO:0000313" key="3">
    <source>
        <dbReference type="Proteomes" id="UP001627154"/>
    </source>
</evidence>
<reference evidence="2 3" key="1">
    <citation type="journal article" date="2024" name="bioRxiv">
        <title>A reference genome for Trichogramma kaykai: A tiny desert-dwelling parasitoid wasp with competing sex-ratio distorters.</title>
        <authorList>
            <person name="Culotta J."/>
            <person name="Lindsey A.R."/>
        </authorList>
    </citation>
    <scope>NUCLEOTIDE SEQUENCE [LARGE SCALE GENOMIC DNA]</scope>
    <source>
        <strain evidence="2 3">KSX58</strain>
    </source>
</reference>
<organism evidence="2 3">
    <name type="scientific">Trichogramma kaykai</name>
    <dbReference type="NCBI Taxonomy" id="54128"/>
    <lineage>
        <taxon>Eukaryota</taxon>
        <taxon>Metazoa</taxon>
        <taxon>Ecdysozoa</taxon>
        <taxon>Arthropoda</taxon>
        <taxon>Hexapoda</taxon>
        <taxon>Insecta</taxon>
        <taxon>Pterygota</taxon>
        <taxon>Neoptera</taxon>
        <taxon>Endopterygota</taxon>
        <taxon>Hymenoptera</taxon>
        <taxon>Apocrita</taxon>
        <taxon>Proctotrupomorpha</taxon>
        <taxon>Chalcidoidea</taxon>
        <taxon>Trichogrammatidae</taxon>
        <taxon>Trichogramma</taxon>
    </lineage>
</organism>
<comment type="caution">
    <text evidence="2">The sequence shown here is derived from an EMBL/GenBank/DDBJ whole genome shotgun (WGS) entry which is preliminary data.</text>
</comment>
<feature type="region of interest" description="Disordered" evidence="1">
    <location>
        <begin position="45"/>
        <end position="68"/>
    </location>
</feature>
<gene>
    <name evidence="2" type="ORF">TKK_020613</name>
</gene>
<evidence type="ECO:0000256" key="1">
    <source>
        <dbReference type="SAM" id="MobiDB-lite"/>
    </source>
</evidence>
<dbReference type="AlphaFoldDB" id="A0ABD2VRU8"/>
<accession>A0ABD2VRU8</accession>